<reference evidence="7" key="1">
    <citation type="journal article" date="2005" name="PLoS Biol.">
        <title>New insights into metabolic properties of marine bacteria encoding proteorhodopsins.</title>
        <authorList>
            <person name="Sabehi G."/>
            <person name="Loy A."/>
            <person name="Jung K.H."/>
            <person name="Partha R."/>
            <person name="Spudich J.L."/>
            <person name="Isaacson T."/>
            <person name="Hirschberg J."/>
            <person name="Wagner M."/>
            <person name="Beja O."/>
        </authorList>
    </citation>
    <scope>NUCLEOTIDE SEQUENCE</scope>
</reference>
<organism evidence="7">
    <name type="scientific">uncultured bacterium BAC17H8</name>
    <dbReference type="NCBI Taxonomy" id="332980"/>
    <lineage>
        <taxon>Bacteria</taxon>
        <taxon>environmental samples</taxon>
    </lineage>
</organism>
<feature type="transmembrane region" description="Helical" evidence="6">
    <location>
        <begin position="141"/>
        <end position="163"/>
    </location>
</feature>
<evidence type="ECO:0000256" key="1">
    <source>
        <dbReference type="ARBA" id="ARBA00004141"/>
    </source>
</evidence>
<dbReference type="GO" id="GO:0016020">
    <property type="term" value="C:membrane"/>
    <property type="evidence" value="ECO:0007669"/>
    <property type="project" value="UniProtKB-SubCell"/>
</dbReference>
<protein>
    <submittedName>
        <fullName evidence="7">Predicted membrane protein</fullName>
    </submittedName>
</protein>
<evidence type="ECO:0000256" key="3">
    <source>
        <dbReference type="ARBA" id="ARBA00022692"/>
    </source>
</evidence>
<comment type="similarity">
    <text evidence="2">Belongs to the TerC family.</text>
</comment>
<comment type="subcellular location">
    <subcellularLocation>
        <location evidence="1">Membrane</location>
        <topology evidence="1">Multi-pass membrane protein</topology>
    </subcellularLocation>
</comment>
<evidence type="ECO:0000256" key="4">
    <source>
        <dbReference type="ARBA" id="ARBA00022989"/>
    </source>
</evidence>
<evidence type="ECO:0000256" key="6">
    <source>
        <dbReference type="SAM" id="Phobius"/>
    </source>
</evidence>
<feature type="transmembrane region" description="Helical" evidence="6">
    <location>
        <begin position="109"/>
        <end position="134"/>
    </location>
</feature>
<evidence type="ECO:0000256" key="2">
    <source>
        <dbReference type="ARBA" id="ARBA00007511"/>
    </source>
</evidence>
<evidence type="ECO:0000313" key="7">
    <source>
        <dbReference type="EMBL" id="AAY87333.1"/>
    </source>
</evidence>
<sequence length="198" mass="21411">MSFETVVDILQIIFADIILSGDNALVIGMAAAGLSPEFRKRAIMIGMMMAAGMRIVFAVIASFLISIKGILLIGGVLLAWVCWRFYKDLKAFNSGEEEGPAEGQAPKKFGAALVTIMLADVSMSLDNVVAVAAIARDDTRLLIFGLALAILIMALFASVIMKVMLAYRWLSYAGLVFLVYLTVMMLYDGARDLGLLAM</sequence>
<dbReference type="InterPro" id="IPR022301">
    <property type="entry name" value="Integral_membrane_YjbE"/>
</dbReference>
<dbReference type="AlphaFoldDB" id="Q4JMI0"/>
<keyword evidence="4 6" id="KW-1133">Transmembrane helix</keyword>
<dbReference type="Pfam" id="PF03741">
    <property type="entry name" value="TerC"/>
    <property type="match status" value="1"/>
</dbReference>
<feature type="transmembrane region" description="Helical" evidence="6">
    <location>
        <begin position="169"/>
        <end position="187"/>
    </location>
</feature>
<name>Q4JMI0_9BACT</name>
<feature type="transmembrane region" description="Helical" evidence="6">
    <location>
        <begin position="55"/>
        <end position="81"/>
    </location>
</feature>
<proteinExistence type="inferred from homology"/>
<accession>Q4JMI0</accession>
<dbReference type="EMBL" id="DQ068068">
    <property type="protein sequence ID" value="AAY87333.1"/>
    <property type="molecule type" value="Genomic_DNA"/>
</dbReference>
<dbReference type="PANTHER" id="PTHR30238">
    <property type="entry name" value="MEMBRANE BOUND PREDICTED REDOX MODULATOR"/>
    <property type="match status" value="1"/>
</dbReference>
<feature type="transmembrane region" description="Helical" evidence="6">
    <location>
        <begin position="12"/>
        <end position="34"/>
    </location>
</feature>
<dbReference type="NCBIfam" id="TIGR03717">
    <property type="entry name" value="R_switched_YjbE"/>
    <property type="match status" value="1"/>
</dbReference>
<dbReference type="InterPro" id="IPR005496">
    <property type="entry name" value="Integral_membrane_TerC"/>
</dbReference>
<keyword evidence="3 6" id="KW-0812">Transmembrane</keyword>
<dbReference type="PANTHER" id="PTHR30238:SF4">
    <property type="entry name" value="SLL1022 PROTEIN"/>
    <property type="match status" value="1"/>
</dbReference>
<evidence type="ECO:0000256" key="5">
    <source>
        <dbReference type="ARBA" id="ARBA00023136"/>
    </source>
</evidence>
<keyword evidence="5 6" id="KW-0472">Membrane</keyword>